<evidence type="ECO:0000256" key="2">
    <source>
        <dbReference type="ARBA" id="ARBA00023136"/>
    </source>
</evidence>
<dbReference type="Pfam" id="PF02931">
    <property type="entry name" value="Neur_chan_LBD"/>
    <property type="match status" value="1"/>
</dbReference>
<dbReference type="PRINTS" id="PR00252">
    <property type="entry name" value="NRIONCHANNEL"/>
</dbReference>
<protein>
    <recommendedName>
        <fullName evidence="4">Neurotransmitter-gated ion-channel ligand-binding domain-containing protein</fullName>
    </recommendedName>
</protein>
<keyword evidence="2" id="KW-0472">Membrane</keyword>
<dbReference type="GO" id="GO:0016020">
    <property type="term" value="C:membrane"/>
    <property type="evidence" value="ECO:0007669"/>
    <property type="project" value="UniProtKB-SubCell"/>
</dbReference>
<name>A0AAW0X562_CHEQU</name>
<dbReference type="InterPro" id="IPR036734">
    <property type="entry name" value="Neur_chan_lig-bd_sf"/>
</dbReference>
<accession>A0AAW0X562</accession>
<dbReference type="InterPro" id="IPR006202">
    <property type="entry name" value="Neur_chan_lig-bd"/>
</dbReference>
<dbReference type="PANTHER" id="PTHR18945">
    <property type="entry name" value="NEUROTRANSMITTER GATED ION CHANNEL"/>
    <property type="match status" value="1"/>
</dbReference>
<keyword evidence="6" id="KW-1185">Reference proteome</keyword>
<keyword evidence="3" id="KW-0407">Ion channel</keyword>
<keyword evidence="3" id="KW-0406">Ion transport</keyword>
<evidence type="ECO:0000256" key="1">
    <source>
        <dbReference type="ARBA" id="ARBA00004141"/>
    </source>
</evidence>
<gene>
    <name evidence="5" type="ORF">OTU49_005665</name>
</gene>
<dbReference type="AlphaFoldDB" id="A0AAW0X562"/>
<organism evidence="5 6">
    <name type="scientific">Cherax quadricarinatus</name>
    <name type="common">Australian red claw crayfish</name>
    <dbReference type="NCBI Taxonomy" id="27406"/>
    <lineage>
        <taxon>Eukaryota</taxon>
        <taxon>Metazoa</taxon>
        <taxon>Ecdysozoa</taxon>
        <taxon>Arthropoda</taxon>
        <taxon>Crustacea</taxon>
        <taxon>Multicrustacea</taxon>
        <taxon>Malacostraca</taxon>
        <taxon>Eumalacostraca</taxon>
        <taxon>Eucarida</taxon>
        <taxon>Decapoda</taxon>
        <taxon>Pleocyemata</taxon>
        <taxon>Astacidea</taxon>
        <taxon>Parastacoidea</taxon>
        <taxon>Parastacidae</taxon>
        <taxon>Cherax</taxon>
    </lineage>
</organism>
<dbReference type="EMBL" id="JARKIK010000049">
    <property type="protein sequence ID" value="KAK8734809.1"/>
    <property type="molecule type" value="Genomic_DNA"/>
</dbReference>
<comment type="subcellular location">
    <subcellularLocation>
        <location evidence="1">Membrane</location>
        <topology evidence="1">Multi-pass membrane protein</topology>
    </subcellularLocation>
</comment>
<dbReference type="GO" id="GO:0004888">
    <property type="term" value="F:transmembrane signaling receptor activity"/>
    <property type="evidence" value="ECO:0007669"/>
    <property type="project" value="InterPro"/>
</dbReference>
<dbReference type="Proteomes" id="UP001445076">
    <property type="component" value="Unassembled WGS sequence"/>
</dbReference>
<feature type="non-terminal residue" evidence="5">
    <location>
        <position position="116"/>
    </location>
</feature>
<feature type="domain" description="Neurotransmitter-gated ion-channel ligand-binding" evidence="4">
    <location>
        <begin position="12"/>
        <end position="110"/>
    </location>
</feature>
<dbReference type="PROSITE" id="PS00236">
    <property type="entry name" value="NEUROTR_ION_CHANNEL"/>
    <property type="match status" value="1"/>
</dbReference>
<keyword evidence="3" id="KW-0813">Transport</keyword>
<evidence type="ECO:0000259" key="4">
    <source>
        <dbReference type="Pfam" id="PF02931"/>
    </source>
</evidence>
<proteinExistence type="inferred from homology"/>
<feature type="non-terminal residue" evidence="5">
    <location>
        <position position="1"/>
    </location>
</feature>
<dbReference type="GO" id="GO:0005230">
    <property type="term" value="F:extracellular ligand-gated monoatomic ion channel activity"/>
    <property type="evidence" value="ECO:0007669"/>
    <property type="project" value="InterPro"/>
</dbReference>
<dbReference type="Gene3D" id="2.70.170.10">
    <property type="entry name" value="Neurotransmitter-gated ion-channel ligand-binding domain"/>
    <property type="match status" value="1"/>
</dbReference>
<dbReference type="InterPro" id="IPR018000">
    <property type="entry name" value="Neurotransmitter_ion_chnl_CS"/>
</dbReference>
<comment type="caution">
    <text evidence="5">The sequence shown here is derived from an EMBL/GenBank/DDBJ whole genome shotgun (WGS) entry which is preliminary data.</text>
</comment>
<comment type="similarity">
    <text evidence="3">Belongs to the ligand-gated ion channel (TC 1.A.9) family.</text>
</comment>
<sequence>DEAFTLSLAVLDKLWMPDTFIYNGKQSYVHLITTPNKFIRLYRNGRILYSSRLTINANCPMNLNNFPMDTQRCPLKLGSFAYTTRDVMYRWNEDRRIVIAPDLMLSQFDLIATPSG</sequence>
<dbReference type="SUPFAM" id="SSF63712">
    <property type="entry name" value="Nicotinic receptor ligand binding domain-like"/>
    <property type="match status" value="1"/>
</dbReference>
<evidence type="ECO:0000313" key="6">
    <source>
        <dbReference type="Proteomes" id="UP001445076"/>
    </source>
</evidence>
<reference evidence="5 6" key="1">
    <citation type="journal article" date="2024" name="BMC Genomics">
        <title>Genome assembly of redclaw crayfish (Cherax quadricarinatus) provides insights into its immune adaptation and hypoxia tolerance.</title>
        <authorList>
            <person name="Liu Z."/>
            <person name="Zheng J."/>
            <person name="Li H."/>
            <person name="Fang K."/>
            <person name="Wang S."/>
            <person name="He J."/>
            <person name="Zhou D."/>
            <person name="Weng S."/>
            <person name="Chi M."/>
            <person name="Gu Z."/>
            <person name="He J."/>
            <person name="Li F."/>
            <person name="Wang M."/>
        </authorList>
    </citation>
    <scope>NUCLEOTIDE SEQUENCE [LARGE SCALE GENOMIC DNA]</scope>
    <source>
        <strain evidence="5">ZL_2023a</strain>
    </source>
</reference>
<dbReference type="InterPro" id="IPR006201">
    <property type="entry name" value="Neur_channel"/>
</dbReference>
<evidence type="ECO:0000256" key="3">
    <source>
        <dbReference type="RuleBase" id="RU000687"/>
    </source>
</evidence>
<evidence type="ECO:0000313" key="5">
    <source>
        <dbReference type="EMBL" id="KAK8734809.1"/>
    </source>
</evidence>